<dbReference type="EMBL" id="RIAR02000001">
    <property type="protein sequence ID" value="NSL88824.1"/>
    <property type="molecule type" value="Genomic_DNA"/>
</dbReference>
<dbReference type="OrthoDB" id="2168082at2"/>
<dbReference type="PROSITE" id="PS50930">
    <property type="entry name" value="HTH_LYTTR"/>
    <property type="match status" value="1"/>
</dbReference>
<reference evidence="1" key="1">
    <citation type="submission" date="2020-05" db="EMBL/GenBank/DDBJ databases">
        <title>Chitinophaga laudate sp. nov., isolated from a tropical peat swamp.</title>
        <authorList>
            <person name="Goh C.B.S."/>
            <person name="Lee M.S."/>
            <person name="Parimannan S."/>
            <person name="Pasbakhsh P."/>
            <person name="Yule C.M."/>
            <person name="Rajandas H."/>
            <person name="Loke S."/>
            <person name="Croft L."/>
            <person name="Tan J.B.L."/>
        </authorList>
    </citation>
    <scope>NUCLEOTIDE SEQUENCE</scope>
    <source>
        <strain evidence="1">Mgbs1</strain>
    </source>
</reference>
<protein>
    <submittedName>
        <fullName evidence="1">Response regulator transcription factor</fullName>
    </submittedName>
</protein>
<dbReference type="AlphaFoldDB" id="A0A433WGC0"/>
<organism evidence="1 2">
    <name type="scientific">Chitinophaga solisilvae</name>
    <dbReference type="NCBI Taxonomy" id="1233460"/>
    <lineage>
        <taxon>Bacteria</taxon>
        <taxon>Pseudomonadati</taxon>
        <taxon>Bacteroidota</taxon>
        <taxon>Chitinophagia</taxon>
        <taxon>Chitinophagales</taxon>
        <taxon>Chitinophagaceae</taxon>
        <taxon>Chitinophaga</taxon>
    </lineage>
</organism>
<dbReference type="PANTHER" id="PTHR37299:SF1">
    <property type="entry name" value="STAGE 0 SPORULATION PROTEIN A HOMOLOG"/>
    <property type="match status" value="1"/>
</dbReference>
<comment type="caution">
    <text evidence="1">The sequence shown here is derived from an EMBL/GenBank/DDBJ whole genome shotgun (WGS) entry which is preliminary data.</text>
</comment>
<dbReference type="SUPFAM" id="SSF52172">
    <property type="entry name" value="CheY-like"/>
    <property type="match status" value="1"/>
</dbReference>
<dbReference type="InterPro" id="IPR046947">
    <property type="entry name" value="LytR-like"/>
</dbReference>
<proteinExistence type="predicted"/>
<dbReference type="SMART" id="SM00850">
    <property type="entry name" value="LytTR"/>
    <property type="match status" value="1"/>
</dbReference>
<sequence length="250" mass="28324">MKVIIVEDEPAGQQFLARILKENFPELKLMCIADNVPDAVRLIRECRPDIVYLDVEIKMGSGLDVLAQTEDIAFDVIFTTVFNSFALDAFRYHAIDYLLKPLSKAQVTAATQRFLSGSAAMNREKIASLMLLMQQAAAQRPKICIPTVEGVELVNVADIVYGSAKGNYTEIWMNNGSKILSGRKIKEVEDELPRHIFFRIHHSYLVNLNYVTRYQKGRGGSVLLYNGYELPVASNRREDFLTWLRKGVSF</sequence>
<evidence type="ECO:0000313" key="1">
    <source>
        <dbReference type="EMBL" id="NSL88824.1"/>
    </source>
</evidence>
<dbReference type="Pfam" id="PF00072">
    <property type="entry name" value="Response_reg"/>
    <property type="match status" value="1"/>
</dbReference>
<keyword evidence="2" id="KW-1185">Reference proteome</keyword>
<dbReference type="Pfam" id="PF04397">
    <property type="entry name" value="LytTR"/>
    <property type="match status" value="1"/>
</dbReference>
<gene>
    <name evidence="1" type="ORF">ECE50_018420</name>
</gene>
<dbReference type="PANTHER" id="PTHR37299">
    <property type="entry name" value="TRANSCRIPTIONAL REGULATOR-RELATED"/>
    <property type="match status" value="1"/>
</dbReference>
<dbReference type="GO" id="GO:0003677">
    <property type="term" value="F:DNA binding"/>
    <property type="evidence" value="ECO:0007669"/>
    <property type="project" value="InterPro"/>
</dbReference>
<dbReference type="InterPro" id="IPR011006">
    <property type="entry name" value="CheY-like_superfamily"/>
</dbReference>
<accession>A0A433WGC0</accession>
<name>A0A433WGC0_9BACT</name>
<dbReference type="InterPro" id="IPR001789">
    <property type="entry name" value="Sig_transdc_resp-reg_receiver"/>
</dbReference>
<dbReference type="Gene3D" id="2.40.50.1020">
    <property type="entry name" value="LytTr DNA-binding domain"/>
    <property type="match status" value="1"/>
</dbReference>
<dbReference type="GO" id="GO:0000156">
    <property type="term" value="F:phosphorelay response regulator activity"/>
    <property type="evidence" value="ECO:0007669"/>
    <property type="project" value="InterPro"/>
</dbReference>
<dbReference type="Proteomes" id="UP000281028">
    <property type="component" value="Unassembled WGS sequence"/>
</dbReference>
<dbReference type="Gene3D" id="3.40.50.2300">
    <property type="match status" value="1"/>
</dbReference>
<evidence type="ECO:0000313" key="2">
    <source>
        <dbReference type="Proteomes" id="UP000281028"/>
    </source>
</evidence>
<dbReference type="InterPro" id="IPR007492">
    <property type="entry name" value="LytTR_DNA-bd_dom"/>
</dbReference>
<dbReference type="SMART" id="SM00448">
    <property type="entry name" value="REC"/>
    <property type="match status" value="1"/>
</dbReference>
<dbReference type="PROSITE" id="PS50110">
    <property type="entry name" value="RESPONSE_REGULATORY"/>
    <property type="match status" value="1"/>
</dbReference>